<evidence type="ECO:0000259" key="12">
    <source>
        <dbReference type="Pfam" id="PF21405"/>
    </source>
</evidence>
<dbReference type="AlphaFoldDB" id="E1ZGQ9"/>
<dbReference type="PROSITE" id="PS00710">
    <property type="entry name" value="PGM_PMM"/>
    <property type="match status" value="1"/>
</dbReference>
<dbReference type="InterPro" id="IPR016066">
    <property type="entry name" value="A-D-PHexomutase_CS"/>
</dbReference>
<comment type="cofactor">
    <cofactor evidence="2">
        <name>Mg(2+)</name>
        <dbReference type="ChEBI" id="CHEBI:18420"/>
    </cofactor>
</comment>
<dbReference type="GO" id="GO:0006048">
    <property type="term" value="P:UDP-N-acetylglucosamine biosynthetic process"/>
    <property type="evidence" value="ECO:0007669"/>
    <property type="project" value="TreeGrafter"/>
</dbReference>
<evidence type="ECO:0000256" key="2">
    <source>
        <dbReference type="ARBA" id="ARBA00001946"/>
    </source>
</evidence>
<dbReference type="GO" id="GO:0005975">
    <property type="term" value="P:carbohydrate metabolic process"/>
    <property type="evidence" value="ECO:0007669"/>
    <property type="project" value="InterPro"/>
</dbReference>
<evidence type="ECO:0000259" key="11">
    <source>
        <dbReference type="Pfam" id="PF02878"/>
    </source>
</evidence>
<dbReference type="RefSeq" id="XP_005846900.1">
    <property type="nucleotide sequence ID" value="XM_005846838.1"/>
</dbReference>
<keyword evidence="6" id="KW-0479">Metal-binding</keyword>
<evidence type="ECO:0000256" key="8">
    <source>
        <dbReference type="ARBA" id="ARBA00023235"/>
    </source>
</evidence>
<dbReference type="InterPro" id="IPR049023">
    <property type="entry name" value="AMG1_II"/>
</dbReference>
<dbReference type="Gene3D" id="3.40.120.10">
    <property type="entry name" value="Alpha-D-Glucose-1,6-Bisphosphate, subunit A, domain 3"/>
    <property type="match status" value="1"/>
</dbReference>
<dbReference type="SUPFAM" id="SSF53738">
    <property type="entry name" value="Phosphoglucomutase, first 3 domains"/>
    <property type="match status" value="3"/>
</dbReference>
<dbReference type="InterPro" id="IPR016055">
    <property type="entry name" value="A-D-PHexomutase_a/b/a-I/II/III"/>
</dbReference>
<sequence>MAVPSVEQAVCSASRSYVLPAGFRPSYGTAGFRAVADLLHSTMCGIMMAARALKTQQITGICITASHNPAPDNGVKLVEPSGEMLCQEWESYANELANAQTDAELAKQVAGLLAAEGITAPAPGVVMIAHDTRPSGPELAAAAAAGVRCLGAEPQMCGLLTTPQLHWMVMRRNLGQPCGEADYHAALAGAYRQLVEGTAPLGQTLYMDCANGVGAPKMAALVASLAQADAGLAVDLRNTGQGVLNGGCGSDFLQKDRQLPANFQDVPPGARCCAVDGDSDRLMYFTPLEGGEKGEGDLETVSAAHAKTVILLHPDKDEQLDASLVIPTCSALEMQAAEVHKTATLLGLQSCRSHPSTTLRRQRVVLQNPDVPPLDRSSEAQQATRTIAGVVQRSLPPAANMKLVEVNGRFEACCMGCRAKA</sequence>
<keyword evidence="14" id="KW-1185">Reference proteome</keyword>
<feature type="domain" description="Alpha-D-phosphohexomutase alpha/beta/alpha" evidence="11">
    <location>
        <begin position="102"/>
        <end position="173"/>
    </location>
</feature>
<evidence type="ECO:0000256" key="7">
    <source>
        <dbReference type="ARBA" id="ARBA00022842"/>
    </source>
</evidence>
<dbReference type="InParanoid" id="E1ZGQ9"/>
<dbReference type="OrthoDB" id="1928at2759"/>
<evidence type="ECO:0000256" key="3">
    <source>
        <dbReference type="ARBA" id="ARBA00004865"/>
    </source>
</evidence>
<dbReference type="eggNOG" id="KOG2537">
    <property type="taxonomic scope" value="Eukaryota"/>
</dbReference>
<comment type="catalytic activity">
    <reaction evidence="1">
        <text>N-acetyl-alpha-D-glucosamine 1-phosphate = N-acetyl-D-glucosamine 6-phosphate</text>
        <dbReference type="Rhea" id="RHEA:23804"/>
        <dbReference type="ChEBI" id="CHEBI:57513"/>
        <dbReference type="ChEBI" id="CHEBI:57776"/>
        <dbReference type="EC" id="5.4.2.3"/>
    </reaction>
</comment>
<dbReference type="GO" id="GO:0000287">
    <property type="term" value="F:magnesium ion binding"/>
    <property type="evidence" value="ECO:0007669"/>
    <property type="project" value="InterPro"/>
</dbReference>
<dbReference type="FunCoup" id="E1ZGQ9">
    <property type="interactions" value="1633"/>
</dbReference>
<dbReference type="FunFam" id="3.40.120.10:FF:000013">
    <property type="entry name" value="Phosphoacetylglucosamine mutase"/>
    <property type="match status" value="1"/>
</dbReference>
<keyword evidence="7" id="KW-0460">Magnesium</keyword>
<comment type="similarity">
    <text evidence="4">Belongs to the phosphohexose mutase family.</text>
</comment>
<comment type="pathway">
    <text evidence="3">Nucleotide-sugar biosynthesis; UDP-N-acetyl-alpha-D-glucosamine biosynthesis; N-acetyl-alpha-D-glucosamine 1-phosphate from alpha-D-glucosamine 6-phosphate (route I): step 2/2.</text>
</comment>
<dbReference type="GO" id="GO:0004610">
    <property type="term" value="F:phosphoacetylglucosamine mutase activity"/>
    <property type="evidence" value="ECO:0007669"/>
    <property type="project" value="UniProtKB-EC"/>
</dbReference>
<evidence type="ECO:0000256" key="4">
    <source>
        <dbReference type="ARBA" id="ARBA00010231"/>
    </source>
</evidence>
<feature type="domain" description="Phosphoacetylglucosamine mutase AMG1" evidence="12">
    <location>
        <begin position="180"/>
        <end position="282"/>
    </location>
</feature>
<feature type="domain" description="Alpha-D-phosphohexomutase alpha/beta/alpha" evidence="11">
    <location>
        <begin position="48"/>
        <end position="88"/>
    </location>
</feature>
<reference evidence="13 14" key="1">
    <citation type="journal article" date="2010" name="Plant Cell">
        <title>The Chlorella variabilis NC64A genome reveals adaptation to photosymbiosis, coevolution with viruses, and cryptic sex.</title>
        <authorList>
            <person name="Blanc G."/>
            <person name="Duncan G."/>
            <person name="Agarkova I."/>
            <person name="Borodovsky M."/>
            <person name="Gurnon J."/>
            <person name="Kuo A."/>
            <person name="Lindquist E."/>
            <person name="Lucas S."/>
            <person name="Pangilinan J."/>
            <person name="Polle J."/>
            <person name="Salamov A."/>
            <person name="Terry A."/>
            <person name="Yamada T."/>
            <person name="Dunigan D.D."/>
            <person name="Grigoriev I.V."/>
            <person name="Claverie J.M."/>
            <person name="Van Etten J.L."/>
        </authorList>
    </citation>
    <scope>NUCLEOTIDE SEQUENCE [LARGE SCALE GENOMIC DNA]</scope>
    <source>
        <strain evidence="13 14">NC64A</strain>
    </source>
</reference>
<dbReference type="InterPro" id="IPR005844">
    <property type="entry name" value="A-D-PHexomutase_a/b/a-I"/>
</dbReference>
<evidence type="ECO:0000256" key="9">
    <source>
        <dbReference type="ARBA" id="ARBA00031926"/>
    </source>
</evidence>
<dbReference type="Pfam" id="PF21405">
    <property type="entry name" value="AMG1_II"/>
    <property type="match status" value="1"/>
</dbReference>
<evidence type="ECO:0000313" key="14">
    <source>
        <dbReference type="Proteomes" id="UP000008141"/>
    </source>
</evidence>
<evidence type="ECO:0000313" key="13">
    <source>
        <dbReference type="EMBL" id="EFN54798.1"/>
    </source>
</evidence>
<evidence type="ECO:0000256" key="5">
    <source>
        <dbReference type="ARBA" id="ARBA00012731"/>
    </source>
</evidence>
<evidence type="ECO:0000256" key="10">
    <source>
        <dbReference type="ARBA" id="ARBA00032065"/>
    </source>
</evidence>
<name>E1ZGQ9_CHLVA</name>
<dbReference type="EC" id="5.4.2.3" evidence="5"/>
<gene>
    <name evidence="13" type="ORF">CHLNCDRAFT_52755</name>
</gene>
<dbReference type="GeneID" id="17354496"/>
<dbReference type="Pfam" id="PF02878">
    <property type="entry name" value="PGM_PMM_I"/>
    <property type="match status" value="2"/>
</dbReference>
<protein>
    <recommendedName>
        <fullName evidence="5">phosphoacetylglucosamine mutase</fullName>
        <ecNumber evidence="5">5.4.2.3</ecNumber>
    </recommendedName>
    <alternativeName>
        <fullName evidence="10">Acetylglucosamine phosphomutase</fullName>
    </alternativeName>
    <alternativeName>
        <fullName evidence="9">N-acetylglucosamine-phosphate mutase</fullName>
    </alternativeName>
</protein>
<dbReference type="EMBL" id="GL433846">
    <property type="protein sequence ID" value="EFN54798.1"/>
    <property type="molecule type" value="Genomic_DNA"/>
</dbReference>
<organism evidence="14">
    <name type="scientific">Chlorella variabilis</name>
    <name type="common">Green alga</name>
    <dbReference type="NCBI Taxonomy" id="554065"/>
    <lineage>
        <taxon>Eukaryota</taxon>
        <taxon>Viridiplantae</taxon>
        <taxon>Chlorophyta</taxon>
        <taxon>core chlorophytes</taxon>
        <taxon>Trebouxiophyceae</taxon>
        <taxon>Chlorellales</taxon>
        <taxon>Chlorellaceae</taxon>
        <taxon>Chlorella clade</taxon>
        <taxon>Chlorella</taxon>
    </lineage>
</organism>
<dbReference type="Proteomes" id="UP000008141">
    <property type="component" value="Unassembled WGS sequence"/>
</dbReference>
<dbReference type="PANTHER" id="PTHR45955:SF1">
    <property type="entry name" value="PHOSPHOACETYLGLUCOSAMINE MUTASE"/>
    <property type="match status" value="1"/>
</dbReference>
<dbReference type="PANTHER" id="PTHR45955">
    <property type="entry name" value="PHOSPHOACETYLGLUCOSAMINE MUTASE"/>
    <property type="match status" value="1"/>
</dbReference>
<dbReference type="KEGG" id="cvr:CHLNCDRAFT_52755"/>
<proteinExistence type="inferred from homology"/>
<evidence type="ECO:0000256" key="1">
    <source>
        <dbReference type="ARBA" id="ARBA00000558"/>
    </source>
</evidence>
<accession>E1ZGQ9</accession>
<evidence type="ECO:0000256" key="6">
    <source>
        <dbReference type="ARBA" id="ARBA00022723"/>
    </source>
</evidence>
<dbReference type="STRING" id="554065.E1ZGQ9"/>
<keyword evidence="8" id="KW-0413">Isomerase</keyword>